<dbReference type="Proteomes" id="UP000053617">
    <property type="component" value="Unassembled WGS sequence"/>
</dbReference>
<protein>
    <submittedName>
        <fullName evidence="2">Uncharacterized protein</fullName>
    </submittedName>
</protein>
<feature type="compositionally biased region" description="Basic and acidic residues" evidence="1">
    <location>
        <begin position="49"/>
        <end position="62"/>
    </location>
</feature>
<dbReference type="OrthoDB" id="5400577at2759"/>
<evidence type="ECO:0000313" key="3">
    <source>
        <dbReference type="Proteomes" id="UP000053617"/>
    </source>
</evidence>
<dbReference type="VEuPathDB" id="FungiDB:Z518_00222"/>
<proteinExistence type="predicted"/>
<gene>
    <name evidence="2" type="ORF">Z518_00222</name>
</gene>
<sequence length="62" mass="6988">MARQRARANETSVPLAQELQARAKANGYKRGAHVEVDKIRNKGKHNGKTIKDQDATLDRYVL</sequence>
<keyword evidence="3" id="KW-1185">Reference proteome</keyword>
<organism evidence="2 3">
    <name type="scientific">Rhinocladiella mackenziei CBS 650.93</name>
    <dbReference type="NCBI Taxonomy" id="1442369"/>
    <lineage>
        <taxon>Eukaryota</taxon>
        <taxon>Fungi</taxon>
        <taxon>Dikarya</taxon>
        <taxon>Ascomycota</taxon>
        <taxon>Pezizomycotina</taxon>
        <taxon>Eurotiomycetes</taxon>
        <taxon>Chaetothyriomycetidae</taxon>
        <taxon>Chaetothyriales</taxon>
        <taxon>Herpotrichiellaceae</taxon>
        <taxon>Rhinocladiella</taxon>
    </lineage>
</organism>
<dbReference type="AlphaFoldDB" id="A0A0D2IT02"/>
<evidence type="ECO:0000313" key="2">
    <source>
        <dbReference type="EMBL" id="KIX09144.1"/>
    </source>
</evidence>
<evidence type="ECO:0000256" key="1">
    <source>
        <dbReference type="SAM" id="MobiDB-lite"/>
    </source>
</evidence>
<dbReference type="RefSeq" id="XP_013276280.1">
    <property type="nucleotide sequence ID" value="XM_013420826.1"/>
</dbReference>
<name>A0A0D2IT02_9EURO</name>
<feature type="region of interest" description="Disordered" evidence="1">
    <location>
        <begin position="43"/>
        <end position="62"/>
    </location>
</feature>
<accession>A0A0D2IT02</accession>
<dbReference type="EMBL" id="KN847475">
    <property type="protein sequence ID" value="KIX09144.1"/>
    <property type="molecule type" value="Genomic_DNA"/>
</dbReference>
<dbReference type="HOGENOM" id="CLU_2905378_0_0_1"/>
<reference evidence="2 3" key="1">
    <citation type="submission" date="2015-01" db="EMBL/GenBank/DDBJ databases">
        <title>The Genome Sequence of Rhinocladiella mackenzie CBS 650.93.</title>
        <authorList>
            <consortium name="The Broad Institute Genomics Platform"/>
            <person name="Cuomo C."/>
            <person name="de Hoog S."/>
            <person name="Gorbushina A."/>
            <person name="Stielow B."/>
            <person name="Teixiera M."/>
            <person name="Abouelleil A."/>
            <person name="Chapman S.B."/>
            <person name="Priest M."/>
            <person name="Young S.K."/>
            <person name="Wortman J."/>
            <person name="Nusbaum C."/>
            <person name="Birren B."/>
        </authorList>
    </citation>
    <scope>NUCLEOTIDE SEQUENCE [LARGE SCALE GENOMIC DNA]</scope>
    <source>
        <strain evidence="2 3">CBS 650.93</strain>
    </source>
</reference>
<dbReference type="GeneID" id="25288293"/>